<keyword evidence="1" id="KW-0175">Coiled coil</keyword>
<sequence length="588" mass="65353">MKLFTMPGLKAWISGAKSDKCLSTDGSILQTQRPDPAAYREVARGQGTKGIASAATVTPRKRARLGDVVQIKVEEDEDEIFPTEILRPPAAKRRRLIGGKQGNTSMNISPSKLPTPPSSKLREKAVSNFINQQTVSLVCPLDETPLTPKSAAPTERNGARSSSSPTEAKSAARADADHSEEEESIRDSIEDDMEYEKHSSDPRLRQLHDIVKHKRLGLSHAAKHDNDEELSVSNDPQYSDYETSVGLELSDDDDIPASTKGRSLKGTSSKSDEGSTTSEQGESTKSASSAEFAPEMEDSAESEQGNIKPETNTNWREEQILLNGILNALDKYTLMPSTWAMHFRGIPLPPDLFYHKVNKVSSRPRVYAHTDKYEFRGALHLRKIADVQARIRDLRETQRKISKDRSKAKEAQRAEQSAITQEILKKLRHVLEETVHWSRQDGGLGKFGDALLPNILVIEKLHEATTSDELLQPMHDLAEQWRARMTQLVSKLASKSSTDHSPQAPVIYGLLVINHLLYIVSIDASNPQASVGSVNLLLKTNMGEQKQQQWNALAIMVTVCWARDKLMATAQEMKLDERDKETESDPDA</sequence>
<comment type="caution">
    <text evidence="3">The sequence shown here is derived from an EMBL/GenBank/DDBJ whole genome shotgun (WGS) entry which is preliminary data.</text>
</comment>
<dbReference type="GeneID" id="63779166"/>
<dbReference type="RefSeq" id="XP_040716215.1">
    <property type="nucleotide sequence ID" value="XM_040862954.1"/>
</dbReference>
<dbReference type="OrthoDB" id="5286775at2759"/>
<evidence type="ECO:0000256" key="2">
    <source>
        <dbReference type="SAM" id="MobiDB-lite"/>
    </source>
</evidence>
<reference evidence="3 4" key="1">
    <citation type="submission" date="2016-07" db="EMBL/GenBank/DDBJ databases">
        <title>Pervasive Adenine N6-methylation of Active Genes in Fungi.</title>
        <authorList>
            <consortium name="DOE Joint Genome Institute"/>
            <person name="Mondo S.J."/>
            <person name="Dannebaum R.O."/>
            <person name="Kuo R.C."/>
            <person name="Labutti K."/>
            <person name="Haridas S."/>
            <person name="Kuo A."/>
            <person name="Salamov A."/>
            <person name="Ahrendt S.R."/>
            <person name="Lipzen A."/>
            <person name="Sullivan W."/>
            <person name="Andreopoulos W.B."/>
            <person name="Clum A."/>
            <person name="Lindquist E."/>
            <person name="Daum C."/>
            <person name="Ramamoorthy G.K."/>
            <person name="Gryganskyi A."/>
            <person name="Culley D."/>
            <person name="Magnuson J.K."/>
            <person name="James T.Y."/>
            <person name="O'Malley M.A."/>
            <person name="Stajich J.E."/>
            <person name="Spatafora J.W."/>
            <person name="Visel A."/>
            <person name="Grigoriev I.V."/>
        </authorList>
    </citation>
    <scope>NUCLEOTIDE SEQUENCE [LARGE SCALE GENOMIC DNA]</scope>
    <source>
        <strain evidence="3 4">CBS 129021</strain>
    </source>
</reference>
<organism evidence="3 4">
    <name type="scientific">Pseudomassariella vexata</name>
    <dbReference type="NCBI Taxonomy" id="1141098"/>
    <lineage>
        <taxon>Eukaryota</taxon>
        <taxon>Fungi</taxon>
        <taxon>Dikarya</taxon>
        <taxon>Ascomycota</taxon>
        <taxon>Pezizomycotina</taxon>
        <taxon>Sordariomycetes</taxon>
        <taxon>Xylariomycetidae</taxon>
        <taxon>Amphisphaeriales</taxon>
        <taxon>Pseudomassariaceae</taxon>
        <taxon>Pseudomassariella</taxon>
    </lineage>
</organism>
<gene>
    <name evidence="3" type="ORF">BCR38DRAFT_474037</name>
</gene>
<protein>
    <submittedName>
        <fullName evidence="3">Uncharacterized protein</fullName>
    </submittedName>
</protein>
<evidence type="ECO:0000256" key="1">
    <source>
        <dbReference type="SAM" id="Coils"/>
    </source>
</evidence>
<dbReference type="EMBL" id="MCFJ01000006">
    <property type="protein sequence ID" value="ORY65063.1"/>
    <property type="molecule type" value="Genomic_DNA"/>
</dbReference>
<feature type="region of interest" description="Disordered" evidence="2">
    <location>
        <begin position="219"/>
        <end position="313"/>
    </location>
</feature>
<feature type="compositionally biased region" description="Basic and acidic residues" evidence="2">
    <location>
        <begin position="195"/>
        <end position="205"/>
    </location>
</feature>
<feature type="compositionally biased region" description="Acidic residues" evidence="2">
    <location>
        <begin position="178"/>
        <end position="194"/>
    </location>
</feature>
<dbReference type="Proteomes" id="UP000193689">
    <property type="component" value="Unassembled WGS sequence"/>
</dbReference>
<feature type="compositionally biased region" description="Polar residues" evidence="2">
    <location>
        <begin position="231"/>
        <end position="242"/>
    </location>
</feature>
<name>A0A1Y2E0J6_9PEZI</name>
<feature type="coiled-coil region" evidence="1">
    <location>
        <begin position="384"/>
        <end position="414"/>
    </location>
</feature>
<feature type="compositionally biased region" description="Polar residues" evidence="2">
    <location>
        <begin position="265"/>
        <end position="289"/>
    </location>
</feature>
<dbReference type="InParanoid" id="A0A1Y2E0J6"/>
<keyword evidence="4" id="KW-1185">Reference proteome</keyword>
<proteinExistence type="predicted"/>
<feature type="compositionally biased region" description="Polar residues" evidence="2">
    <location>
        <begin position="302"/>
        <end position="313"/>
    </location>
</feature>
<dbReference type="AlphaFoldDB" id="A0A1Y2E0J6"/>
<accession>A0A1Y2E0J6</accession>
<feature type="region of interest" description="Disordered" evidence="2">
    <location>
        <begin position="141"/>
        <end position="205"/>
    </location>
</feature>
<evidence type="ECO:0000313" key="3">
    <source>
        <dbReference type="EMBL" id="ORY65063.1"/>
    </source>
</evidence>
<dbReference type="STRING" id="1141098.A0A1Y2E0J6"/>
<evidence type="ECO:0000313" key="4">
    <source>
        <dbReference type="Proteomes" id="UP000193689"/>
    </source>
</evidence>
<feature type="region of interest" description="Disordered" evidence="2">
    <location>
        <begin position="91"/>
        <end position="122"/>
    </location>
</feature>